<protein>
    <submittedName>
        <fullName evidence="1">HAD-IA family hydrolase</fullName>
    </submittedName>
</protein>
<keyword evidence="2" id="KW-1185">Reference proteome</keyword>
<name>A0ACD4NS79_9HYPH</name>
<evidence type="ECO:0000313" key="2">
    <source>
        <dbReference type="Proteomes" id="UP001163223"/>
    </source>
</evidence>
<organism evidence="1 2">
    <name type="scientific">Antarcticirhabdus aurantiaca</name>
    <dbReference type="NCBI Taxonomy" id="2606717"/>
    <lineage>
        <taxon>Bacteria</taxon>
        <taxon>Pseudomonadati</taxon>
        <taxon>Pseudomonadota</taxon>
        <taxon>Alphaproteobacteria</taxon>
        <taxon>Hyphomicrobiales</taxon>
        <taxon>Aurantimonadaceae</taxon>
        <taxon>Antarcticirhabdus</taxon>
    </lineage>
</organism>
<gene>
    <name evidence="1" type="ORF">OXU80_05295</name>
</gene>
<keyword evidence="1" id="KW-0378">Hydrolase</keyword>
<accession>A0ACD4NS79</accession>
<proteinExistence type="predicted"/>
<evidence type="ECO:0000313" key="1">
    <source>
        <dbReference type="EMBL" id="WAJ29647.1"/>
    </source>
</evidence>
<dbReference type="Proteomes" id="UP001163223">
    <property type="component" value="Chromosome"/>
</dbReference>
<reference evidence="1" key="1">
    <citation type="submission" date="2022-11" db="EMBL/GenBank/DDBJ databases">
        <title>beta-Carotene-producing bacterium, Jeongeuplla avenae sp. nov., alleviates the salt stress of Arabidopsis seedlings.</title>
        <authorList>
            <person name="Jiang L."/>
            <person name="Lee J."/>
        </authorList>
    </citation>
    <scope>NUCLEOTIDE SEQUENCE</scope>
    <source>
        <strain evidence="1">DY_R2A_6</strain>
    </source>
</reference>
<dbReference type="EMBL" id="CP113520">
    <property type="protein sequence ID" value="WAJ29647.1"/>
    <property type="molecule type" value="Genomic_DNA"/>
</dbReference>
<sequence length="228" mass="24410">MSALQLAIFDCDGVLVDSEIIAAEVEAEMLTEFGFEFTAGELGARFAGLTWGAIVKRLEEETGRAFPDDFAGKVEAAVKERIGREVQAVPGVHAMLDLVDLPRCICSNSATSLLQLELKRVDLWDRFRPYVFSAVEVGSKAPKPAPDVFLHACREFEVDPGAAIVIEDSVHGVHAAIAAGCRVVGFTGGKHTWAGHADALTEAGAETVIGRLADYPATVEALSLWRGD</sequence>